<evidence type="ECO:0000313" key="5">
    <source>
        <dbReference type="EMBL" id="TFD78664.1"/>
    </source>
</evidence>
<gene>
    <name evidence="5" type="ORF">E3T53_09475</name>
</gene>
<dbReference type="GO" id="GO:0003700">
    <property type="term" value="F:DNA-binding transcription factor activity"/>
    <property type="evidence" value="ECO:0007669"/>
    <property type="project" value="InterPro"/>
</dbReference>
<protein>
    <submittedName>
        <fullName evidence="5">MarR family transcriptional regulator</fullName>
    </submittedName>
</protein>
<dbReference type="GO" id="GO:0006950">
    <property type="term" value="P:response to stress"/>
    <property type="evidence" value="ECO:0007669"/>
    <property type="project" value="TreeGrafter"/>
</dbReference>
<dbReference type="PANTHER" id="PTHR33164">
    <property type="entry name" value="TRANSCRIPTIONAL REGULATOR, MARR FAMILY"/>
    <property type="match status" value="1"/>
</dbReference>
<keyword evidence="6" id="KW-1185">Reference proteome</keyword>
<feature type="domain" description="HTH marR-type" evidence="4">
    <location>
        <begin position="19"/>
        <end position="155"/>
    </location>
</feature>
<keyword evidence="1" id="KW-0805">Transcription regulation</keyword>
<evidence type="ECO:0000256" key="2">
    <source>
        <dbReference type="ARBA" id="ARBA00023125"/>
    </source>
</evidence>
<evidence type="ECO:0000256" key="1">
    <source>
        <dbReference type="ARBA" id="ARBA00023015"/>
    </source>
</evidence>
<dbReference type="InterPro" id="IPR036388">
    <property type="entry name" value="WH-like_DNA-bd_sf"/>
</dbReference>
<comment type="caution">
    <text evidence="5">The sequence shown here is derived from an EMBL/GenBank/DDBJ whole genome shotgun (WGS) entry which is preliminary data.</text>
</comment>
<evidence type="ECO:0000313" key="6">
    <source>
        <dbReference type="Proteomes" id="UP000298218"/>
    </source>
</evidence>
<dbReference type="Proteomes" id="UP000298218">
    <property type="component" value="Unassembled WGS sequence"/>
</dbReference>
<dbReference type="Pfam" id="PF12802">
    <property type="entry name" value="MarR_2"/>
    <property type="match status" value="1"/>
</dbReference>
<dbReference type="OrthoDB" id="3296622at2"/>
<sequence>MDPIAEARRQWLAHGWDEAADGMAAVTSIMRAQQLMLARVQSTLKPFGLSFARFEMLALLGFTRGGALPMASASVRLQVHPTSVTNTVDRLERDGLVRREPHPTDGRATLVVITDAGRALSAETSARLNSEVFSQPGLSSDDVTGLVRILARLRRDAGDFSDPTPTPAPLSD</sequence>
<keyword evidence="2" id="KW-0238">DNA-binding</keyword>
<dbReference type="AlphaFoldDB" id="A0A4Y8KRY1"/>
<proteinExistence type="predicted"/>
<dbReference type="PANTHER" id="PTHR33164:SF101">
    <property type="entry name" value="TRANSCRIPTIONAL REPRESSOR MPRA"/>
    <property type="match status" value="1"/>
</dbReference>
<dbReference type="InterPro" id="IPR023187">
    <property type="entry name" value="Tscrpt_reg_MarR-type_CS"/>
</dbReference>
<keyword evidence="3" id="KW-0804">Transcription</keyword>
<organism evidence="5 6">
    <name type="scientific">Cryobacterium psychrophilum</name>
    <dbReference type="NCBI Taxonomy" id="41988"/>
    <lineage>
        <taxon>Bacteria</taxon>
        <taxon>Bacillati</taxon>
        <taxon>Actinomycetota</taxon>
        <taxon>Actinomycetes</taxon>
        <taxon>Micrococcales</taxon>
        <taxon>Microbacteriaceae</taxon>
        <taxon>Cryobacterium</taxon>
    </lineage>
</organism>
<dbReference type="InterPro" id="IPR036390">
    <property type="entry name" value="WH_DNA-bd_sf"/>
</dbReference>
<accession>A0A4Y8KRY1</accession>
<evidence type="ECO:0000256" key="3">
    <source>
        <dbReference type="ARBA" id="ARBA00023163"/>
    </source>
</evidence>
<dbReference type="EMBL" id="SOHQ01000028">
    <property type="protein sequence ID" value="TFD78664.1"/>
    <property type="molecule type" value="Genomic_DNA"/>
</dbReference>
<reference evidence="5 6" key="1">
    <citation type="submission" date="2019-03" db="EMBL/GenBank/DDBJ databases">
        <title>Genomics of glacier-inhabiting Cryobacterium strains.</title>
        <authorList>
            <person name="Liu Q."/>
            <person name="Xin Y.-H."/>
        </authorList>
    </citation>
    <scope>NUCLEOTIDE SEQUENCE [LARGE SCALE GENOMIC DNA]</scope>
    <source>
        <strain evidence="5 6">CGMCC 1.4292</strain>
    </source>
</reference>
<dbReference type="GO" id="GO:0003677">
    <property type="term" value="F:DNA binding"/>
    <property type="evidence" value="ECO:0007669"/>
    <property type="project" value="UniProtKB-KW"/>
</dbReference>
<dbReference type="PRINTS" id="PR00598">
    <property type="entry name" value="HTHMARR"/>
</dbReference>
<evidence type="ECO:0000259" key="4">
    <source>
        <dbReference type="PROSITE" id="PS50995"/>
    </source>
</evidence>
<dbReference type="PROSITE" id="PS50995">
    <property type="entry name" value="HTH_MARR_2"/>
    <property type="match status" value="1"/>
</dbReference>
<dbReference type="PROSITE" id="PS01117">
    <property type="entry name" value="HTH_MARR_1"/>
    <property type="match status" value="1"/>
</dbReference>
<dbReference type="Gene3D" id="1.10.10.10">
    <property type="entry name" value="Winged helix-like DNA-binding domain superfamily/Winged helix DNA-binding domain"/>
    <property type="match status" value="1"/>
</dbReference>
<dbReference type="InterPro" id="IPR000835">
    <property type="entry name" value="HTH_MarR-typ"/>
</dbReference>
<dbReference type="SMART" id="SM00347">
    <property type="entry name" value="HTH_MARR"/>
    <property type="match status" value="1"/>
</dbReference>
<name>A0A4Y8KRY1_9MICO</name>
<dbReference type="SUPFAM" id="SSF46785">
    <property type="entry name" value="Winged helix' DNA-binding domain"/>
    <property type="match status" value="1"/>
</dbReference>
<dbReference type="InterPro" id="IPR039422">
    <property type="entry name" value="MarR/SlyA-like"/>
</dbReference>